<protein>
    <recommendedName>
        <fullName evidence="3">SWIM-type domain-containing protein</fullName>
    </recommendedName>
</protein>
<proteinExistence type="predicted"/>
<name>A0AAD6DAS0_9EURO</name>
<evidence type="ECO:0008006" key="3">
    <source>
        <dbReference type="Google" id="ProtNLM"/>
    </source>
</evidence>
<sequence>MYSPRPPSSQYGVPKIRNLHGDEEYVLLAYESHAKDCACCENPLGQVGLCCHGIALAREVVKYLYHRSGSYYSSRSHEGDETDRVHLPRDSQSVCRLLMAMEQGELREFSAQTNSGTARPGLSPVEIIERHPRYADHSRRDLRCPFLRRKVSSLSTLSPRHRVPCFTPLGFTMRGRSKSRSETEVEVIVCITK</sequence>
<gene>
    <name evidence="1" type="ORF">N7450_011734</name>
</gene>
<reference evidence="1 2" key="1">
    <citation type="journal article" date="2023" name="IMA Fungus">
        <title>Comparative genomic study of the Penicillium genus elucidates a diverse pangenome and 15 lateral gene transfer events.</title>
        <authorList>
            <person name="Petersen C."/>
            <person name="Sorensen T."/>
            <person name="Nielsen M.R."/>
            <person name="Sondergaard T.E."/>
            <person name="Sorensen J.L."/>
            <person name="Fitzpatrick D.A."/>
            <person name="Frisvad J.C."/>
            <person name="Nielsen K.L."/>
        </authorList>
    </citation>
    <scope>NUCLEOTIDE SEQUENCE [LARGE SCALE GENOMIC DNA]</scope>
    <source>
        <strain evidence="1 2">IBT 29057</strain>
    </source>
</reference>
<organism evidence="1 2">
    <name type="scientific">Penicillium hetheringtonii</name>
    <dbReference type="NCBI Taxonomy" id="911720"/>
    <lineage>
        <taxon>Eukaryota</taxon>
        <taxon>Fungi</taxon>
        <taxon>Dikarya</taxon>
        <taxon>Ascomycota</taxon>
        <taxon>Pezizomycotina</taxon>
        <taxon>Eurotiomycetes</taxon>
        <taxon>Eurotiomycetidae</taxon>
        <taxon>Eurotiales</taxon>
        <taxon>Aspergillaceae</taxon>
        <taxon>Penicillium</taxon>
    </lineage>
</organism>
<dbReference type="EMBL" id="JAQJAC010000010">
    <property type="protein sequence ID" value="KAJ5569248.1"/>
    <property type="molecule type" value="Genomic_DNA"/>
</dbReference>
<evidence type="ECO:0000313" key="1">
    <source>
        <dbReference type="EMBL" id="KAJ5569248.1"/>
    </source>
</evidence>
<evidence type="ECO:0000313" key="2">
    <source>
        <dbReference type="Proteomes" id="UP001216150"/>
    </source>
</evidence>
<accession>A0AAD6DAS0</accession>
<dbReference type="AlphaFoldDB" id="A0AAD6DAS0"/>
<comment type="caution">
    <text evidence="1">The sequence shown here is derived from an EMBL/GenBank/DDBJ whole genome shotgun (WGS) entry which is preliminary data.</text>
</comment>
<dbReference type="Proteomes" id="UP001216150">
    <property type="component" value="Unassembled WGS sequence"/>
</dbReference>
<keyword evidence="2" id="KW-1185">Reference proteome</keyword>